<feature type="region of interest" description="Disordered" evidence="2">
    <location>
        <begin position="1"/>
        <end position="20"/>
    </location>
</feature>
<evidence type="ECO:0000256" key="2">
    <source>
        <dbReference type="SAM" id="MobiDB-lite"/>
    </source>
</evidence>
<dbReference type="Proteomes" id="UP001431572">
    <property type="component" value="Plasmid unnamed2"/>
</dbReference>
<dbReference type="Pfam" id="PF00437">
    <property type="entry name" value="T2SSE"/>
    <property type="match status" value="1"/>
</dbReference>
<dbReference type="Proteomes" id="UP000521676">
    <property type="component" value="Unassembled WGS sequence"/>
</dbReference>
<keyword evidence="5" id="KW-0614">Plasmid</keyword>
<geneLocation type="plasmid" evidence="5 7">
    <name>unnamed2</name>
</geneLocation>
<evidence type="ECO:0000256" key="1">
    <source>
        <dbReference type="ARBA" id="ARBA00006611"/>
    </source>
</evidence>
<dbReference type="CDD" id="cd01130">
    <property type="entry name" value="VirB11-like_ATPase"/>
    <property type="match status" value="1"/>
</dbReference>
<accession>A0A8T7M530</accession>
<keyword evidence="7" id="KW-1185">Reference proteome</keyword>
<dbReference type="PANTHER" id="PTHR30486:SF6">
    <property type="entry name" value="TYPE IV PILUS RETRACTATION ATPASE PILT"/>
    <property type="match status" value="1"/>
</dbReference>
<dbReference type="Gene3D" id="3.40.50.300">
    <property type="entry name" value="P-loop containing nucleotide triphosphate hydrolases"/>
    <property type="match status" value="1"/>
</dbReference>
<sequence>MTQLHKNGFNTPKLPPTRLPDSDLNLEETMQAEVSEQVLTRLKTEEGGMALVGSFRTLSREQENYVRQVIGEELSRYNSFAARLNKPFLADTLRATQEIFNQLFGLGKLQPLLEDSSIEDIFINGPDEVLVIQNGLKKRVSLHLGSNARVLEWCKRMAFESGRRVDEASPMLDLQLPGGARMNVIIPPASRENVLVTIRNHTTDVRSLEDLMAGGVLSRTAATFLAACVSAGLNILIAGATGSGKTTLLNCLGARINPQERVIIIEETSELNFPIRDCLYLQARNANIEGLGEITLGDLVRNALRMRPTWLIVGEVRGGEAMDMLKAMSTGHSSATSIHSNSATEAFTALKTCAMQAPGRPGPEVVVELIRQAIDIVVHLVVVKRSNRRYVSSILEVTPGGEGLQISSNEIFKVRFREGRKDRPYLTWSGLVPRCLPRLEEVGLDWRGQILAEEEEENLEEGGAQ</sequence>
<dbReference type="InterPro" id="IPR050921">
    <property type="entry name" value="T4SS_GSP_E_ATPase"/>
</dbReference>
<proteinExistence type="inferred from homology"/>
<dbReference type="PANTHER" id="PTHR30486">
    <property type="entry name" value="TWITCHING MOTILITY PROTEIN PILT"/>
    <property type="match status" value="1"/>
</dbReference>
<feature type="compositionally biased region" description="Polar residues" evidence="2">
    <location>
        <begin position="1"/>
        <end position="10"/>
    </location>
</feature>
<name>A0A8T7M530_9CHLR</name>
<reference evidence="5" key="2">
    <citation type="journal article" date="2024" name="Nature">
        <title>Anoxygenic phototroph of the Chloroflexota uses a type I reaction centre.</title>
        <authorList>
            <person name="Tsuji J.M."/>
            <person name="Shaw N.A."/>
            <person name="Nagashima S."/>
            <person name="Venkiteswaran J.J."/>
            <person name="Schiff S.L."/>
            <person name="Watanabe T."/>
            <person name="Fukui M."/>
            <person name="Hanada S."/>
            <person name="Tank M."/>
            <person name="Neufeld J.D."/>
        </authorList>
    </citation>
    <scope>NUCLEOTIDE SEQUENCE</scope>
    <source>
        <strain evidence="5">L227-S17</strain>
        <plasmid evidence="5 7">unnamed2</plasmid>
    </source>
</reference>
<protein>
    <submittedName>
        <fullName evidence="4">CpaF family protein</fullName>
    </submittedName>
    <submittedName>
        <fullName evidence="5">Flp pilus assembly complex ATPase component TadA</fullName>
    </submittedName>
</protein>
<evidence type="ECO:0000313" key="5">
    <source>
        <dbReference type="EMBL" id="WJW70271.1"/>
    </source>
</evidence>
<evidence type="ECO:0000313" key="7">
    <source>
        <dbReference type="Proteomes" id="UP001431572"/>
    </source>
</evidence>
<dbReference type="AlphaFoldDB" id="A0A8T7M530"/>
<dbReference type="SUPFAM" id="SSF52540">
    <property type="entry name" value="P-loop containing nucleoside triphosphate hydrolases"/>
    <property type="match status" value="1"/>
</dbReference>
<dbReference type="InterPro" id="IPR001482">
    <property type="entry name" value="T2SS/T4SS_dom"/>
</dbReference>
<dbReference type="RefSeq" id="WP_341472145.1">
    <property type="nucleotide sequence ID" value="NZ_CP128402.1"/>
</dbReference>
<organism evidence="4 6">
    <name type="scientific">Candidatus Chlorohelix allophototropha</name>
    <dbReference type="NCBI Taxonomy" id="3003348"/>
    <lineage>
        <taxon>Bacteria</taxon>
        <taxon>Bacillati</taxon>
        <taxon>Chloroflexota</taxon>
        <taxon>Chloroflexia</taxon>
        <taxon>Candidatus Chloroheliales</taxon>
        <taxon>Candidatus Chloroheliaceae</taxon>
        <taxon>Candidatus Chlorohelix</taxon>
    </lineage>
</organism>
<gene>
    <name evidence="5" type="primary">tadA</name>
    <name evidence="4" type="ORF">HXX08_14725</name>
    <name evidence="5" type="ORF">OZ401_005002</name>
</gene>
<evidence type="ECO:0000259" key="3">
    <source>
        <dbReference type="Pfam" id="PF00437"/>
    </source>
</evidence>
<evidence type="ECO:0000313" key="4">
    <source>
        <dbReference type="EMBL" id="NWJ47112.1"/>
    </source>
</evidence>
<dbReference type="EMBL" id="JACATZ010000002">
    <property type="protein sequence ID" value="NWJ47112.1"/>
    <property type="molecule type" value="Genomic_DNA"/>
</dbReference>
<dbReference type="InterPro" id="IPR027417">
    <property type="entry name" value="P-loop_NTPase"/>
</dbReference>
<dbReference type="EMBL" id="CP128402">
    <property type="protein sequence ID" value="WJW70271.1"/>
    <property type="molecule type" value="Genomic_DNA"/>
</dbReference>
<evidence type="ECO:0000313" key="6">
    <source>
        <dbReference type="Proteomes" id="UP000521676"/>
    </source>
</evidence>
<feature type="domain" description="Bacterial type II secretion system protein E" evidence="3">
    <location>
        <begin position="107"/>
        <end position="382"/>
    </location>
</feature>
<dbReference type="Gene3D" id="3.30.450.380">
    <property type="match status" value="1"/>
</dbReference>
<dbReference type="GO" id="GO:0016887">
    <property type="term" value="F:ATP hydrolysis activity"/>
    <property type="evidence" value="ECO:0007669"/>
    <property type="project" value="InterPro"/>
</dbReference>
<reference evidence="4 6" key="1">
    <citation type="submission" date="2020-06" db="EMBL/GenBank/DDBJ databases">
        <title>Anoxygenic phototrophic Chloroflexota member uses a Type I reaction center.</title>
        <authorList>
            <person name="Tsuji J.M."/>
            <person name="Shaw N.A."/>
            <person name="Nagashima S."/>
            <person name="Venkiteswaran J."/>
            <person name="Schiff S.L."/>
            <person name="Hanada S."/>
            <person name="Tank M."/>
            <person name="Neufeld J.D."/>
        </authorList>
    </citation>
    <scope>NUCLEOTIDE SEQUENCE [LARGE SCALE GENOMIC DNA]</scope>
    <source>
        <strain evidence="4">L227-S17</strain>
    </source>
</reference>
<comment type="similarity">
    <text evidence="1">Belongs to the GSP E family.</text>
</comment>